<feature type="region of interest" description="Disordered" evidence="1">
    <location>
        <begin position="36"/>
        <end position="71"/>
    </location>
</feature>
<sequence>MEEKCYCIKEMDFWCLLPFNQSGLRTIISKGVIISRNRTSEPTPPPPRVPTFLEPNEGTLQSKHLSTPFPT</sequence>
<keyword evidence="3" id="KW-1185">Reference proteome</keyword>
<evidence type="ECO:0000313" key="3">
    <source>
        <dbReference type="Proteomes" id="UP001054945"/>
    </source>
</evidence>
<proteinExistence type="predicted"/>
<comment type="caution">
    <text evidence="2">The sequence shown here is derived from an EMBL/GenBank/DDBJ whole genome shotgun (WGS) entry which is preliminary data.</text>
</comment>
<protein>
    <submittedName>
        <fullName evidence="2">Uncharacterized protein</fullName>
    </submittedName>
</protein>
<gene>
    <name evidence="2" type="ORF">CEXT_628751</name>
</gene>
<evidence type="ECO:0000256" key="1">
    <source>
        <dbReference type="SAM" id="MobiDB-lite"/>
    </source>
</evidence>
<dbReference type="AlphaFoldDB" id="A0AAV4U6U0"/>
<accession>A0AAV4U6U0</accession>
<name>A0AAV4U6U0_CAEEX</name>
<evidence type="ECO:0000313" key="2">
    <source>
        <dbReference type="EMBL" id="GIY53470.1"/>
    </source>
</evidence>
<reference evidence="2 3" key="1">
    <citation type="submission" date="2021-06" db="EMBL/GenBank/DDBJ databases">
        <title>Caerostris extrusa draft genome.</title>
        <authorList>
            <person name="Kono N."/>
            <person name="Arakawa K."/>
        </authorList>
    </citation>
    <scope>NUCLEOTIDE SEQUENCE [LARGE SCALE GENOMIC DNA]</scope>
</reference>
<organism evidence="2 3">
    <name type="scientific">Caerostris extrusa</name>
    <name type="common">Bark spider</name>
    <name type="synonym">Caerostris bankana</name>
    <dbReference type="NCBI Taxonomy" id="172846"/>
    <lineage>
        <taxon>Eukaryota</taxon>
        <taxon>Metazoa</taxon>
        <taxon>Ecdysozoa</taxon>
        <taxon>Arthropoda</taxon>
        <taxon>Chelicerata</taxon>
        <taxon>Arachnida</taxon>
        <taxon>Araneae</taxon>
        <taxon>Araneomorphae</taxon>
        <taxon>Entelegynae</taxon>
        <taxon>Araneoidea</taxon>
        <taxon>Araneidae</taxon>
        <taxon>Caerostris</taxon>
    </lineage>
</organism>
<dbReference type="Proteomes" id="UP001054945">
    <property type="component" value="Unassembled WGS sequence"/>
</dbReference>
<dbReference type="EMBL" id="BPLR01012367">
    <property type="protein sequence ID" value="GIY53470.1"/>
    <property type="molecule type" value="Genomic_DNA"/>
</dbReference>